<gene>
    <name evidence="1" type="ORF">ILUMI_20390</name>
</gene>
<evidence type="ECO:0000313" key="1">
    <source>
        <dbReference type="EMBL" id="KAF2885783.1"/>
    </source>
</evidence>
<sequence>TFVDWKCKTKQKATELIHQQGTGGEPSKFNLNKFEERMMHVIDWSCVEGNGKMNEYGLPVIDK</sequence>
<accession>A0A8K0CJT1</accession>
<feature type="non-terminal residue" evidence="1">
    <location>
        <position position="63"/>
    </location>
</feature>
<feature type="non-terminal residue" evidence="1">
    <location>
        <position position="1"/>
    </location>
</feature>
<protein>
    <submittedName>
        <fullName evidence="1">Uncharacterized protein</fullName>
    </submittedName>
</protein>
<comment type="caution">
    <text evidence="1">The sequence shown here is derived from an EMBL/GenBank/DDBJ whole genome shotgun (WGS) entry which is preliminary data.</text>
</comment>
<dbReference type="Proteomes" id="UP000801492">
    <property type="component" value="Unassembled WGS sequence"/>
</dbReference>
<name>A0A8K0CJT1_IGNLU</name>
<dbReference type="EMBL" id="VTPC01089662">
    <property type="protein sequence ID" value="KAF2885783.1"/>
    <property type="molecule type" value="Genomic_DNA"/>
</dbReference>
<dbReference type="OrthoDB" id="10534478at2759"/>
<reference evidence="1" key="1">
    <citation type="submission" date="2019-08" db="EMBL/GenBank/DDBJ databases">
        <title>The genome of the North American firefly Photinus pyralis.</title>
        <authorList>
            <consortium name="Photinus pyralis genome working group"/>
            <person name="Fallon T.R."/>
            <person name="Sander Lower S.E."/>
            <person name="Weng J.-K."/>
        </authorList>
    </citation>
    <scope>NUCLEOTIDE SEQUENCE</scope>
    <source>
        <strain evidence="1">TRF0915ILg1</strain>
        <tissue evidence="1">Whole body</tissue>
    </source>
</reference>
<proteinExistence type="predicted"/>
<dbReference type="AlphaFoldDB" id="A0A8K0CJT1"/>
<keyword evidence="2" id="KW-1185">Reference proteome</keyword>
<evidence type="ECO:0000313" key="2">
    <source>
        <dbReference type="Proteomes" id="UP000801492"/>
    </source>
</evidence>
<organism evidence="1 2">
    <name type="scientific">Ignelater luminosus</name>
    <name type="common">Cucubano</name>
    <name type="synonym">Pyrophorus luminosus</name>
    <dbReference type="NCBI Taxonomy" id="2038154"/>
    <lineage>
        <taxon>Eukaryota</taxon>
        <taxon>Metazoa</taxon>
        <taxon>Ecdysozoa</taxon>
        <taxon>Arthropoda</taxon>
        <taxon>Hexapoda</taxon>
        <taxon>Insecta</taxon>
        <taxon>Pterygota</taxon>
        <taxon>Neoptera</taxon>
        <taxon>Endopterygota</taxon>
        <taxon>Coleoptera</taxon>
        <taxon>Polyphaga</taxon>
        <taxon>Elateriformia</taxon>
        <taxon>Elateroidea</taxon>
        <taxon>Elateridae</taxon>
        <taxon>Agrypninae</taxon>
        <taxon>Pyrophorini</taxon>
        <taxon>Ignelater</taxon>
    </lineage>
</organism>